<proteinExistence type="predicted"/>
<reference evidence="3" key="1">
    <citation type="submission" date="2022-12" db="EMBL/GenBank/DDBJ databases">
        <authorList>
            <person name="Krivoruchko A.V."/>
            <person name="Elkin A."/>
        </authorList>
    </citation>
    <scope>NUCLEOTIDE SEQUENCE</scope>
    <source>
        <strain evidence="3">IEGM 1388</strain>
    </source>
</reference>
<evidence type="ECO:0000256" key="1">
    <source>
        <dbReference type="SAM" id="MobiDB-lite"/>
    </source>
</evidence>
<dbReference type="InterPro" id="IPR022603">
    <property type="entry name" value="DUF3152"/>
</dbReference>
<dbReference type="SUPFAM" id="SSF55486">
    <property type="entry name" value="Metalloproteases ('zincins'), catalytic domain"/>
    <property type="match status" value="1"/>
</dbReference>
<protein>
    <submittedName>
        <fullName evidence="3">DUF3152 domain-containing protein</fullName>
    </submittedName>
</protein>
<feature type="compositionally biased region" description="Basic and acidic residues" evidence="1">
    <location>
        <begin position="93"/>
        <end position="116"/>
    </location>
</feature>
<evidence type="ECO:0000313" key="3">
    <source>
        <dbReference type="EMBL" id="MCZ4548352.1"/>
    </source>
</evidence>
<evidence type="ECO:0000259" key="2">
    <source>
        <dbReference type="Pfam" id="PF11350"/>
    </source>
</evidence>
<comment type="caution">
    <text evidence="3">The sequence shown here is derived from an EMBL/GenBank/DDBJ whole genome shotgun (WGS) entry which is preliminary data.</text>
</comment>
<dbReference type="EMBL" id="JAPWIE010000001">
    <property type="protein sequence ID" value="MCZ4548352.1"/>
    <property type="molecule type" value="Genomic_DNA"/>
</dbReference>
<feature type="domain" description="DUF3152" evidence="2">
    <location>
        <begin position="197"/>
        <end position="400"/>
    </location>
</feature>
<sequence>MTGAGGSGPTGTRRAPRDAPADAGPQQGDPPRRRRARADAAAGGRDHAEQARRSAERAQRAARREAEADARLANQRTDVHQPTSGRPAPDQPLRARWDPTEDPGRQRADRDKDRKKQSAVGRFVSTYGWRAYAIPVLVVLTVVMIVVTVQSHQNGNSSGAAESDPDAVRNTDVNNVTTAIGAPPAQIQAEQLPAGALPNGGPFTAKGAEGYHVVPGSTPRIGTGGQEFTYTIEVENGVASGDFGGDPTYAKFVDTTLANPKSWIGDGKFSFRRIDSGEPDFRVTLTSPDTTRELCGYEIQLESSCYYPPESRVTLNEARWVRGASSYQGDDLGYRQYLINHEVGHAIGFVNHEPCKVNGALAPIMMQQTFGTANGEIMALDPDMKANRSYVCTPNPWPFPDR</sequence>
<name>A0ABT4MMX5_GORRU</name>
<keyword evidence="4" id="KW-1185">Reference proteome</keyword>
<dbReference type="Pfam" id="PF11350">
    <property type="entry name" value="DUF3152"/>
    <property type="match status" value="1"/>
</dbReference>
<feature type="region of interest" description="Disordered" evidence="1">
    <location>
        <begin position="1"/>
        <end position="119"/>
    </location>
</feature>
<dbReference type="RefSeq" id="WP_301568832.1">
    <property type="nucleotide sequence ID" value="NZ_JAPWIE010000001.1"/>
</dbReference>
<dbReference type="Proteomes" id="UP001067235">
    <property type="component" value="Unassembled WGS sequence"/>
</dbReference>
<feature type="compositionally biased region" description="Basic and acidic residues" evidence="1">
    <location>
        <begin position="44"/>
        <end position="70"/>
    </location>
</feature>
<feature type="compositionally biased region" description="Polar residues" evidence="1">
    <location>
        <begin position="74"/>
        <end position="84"/>
    </location>
</feature>
<evidence type="ECO:0000313" key="4">
    <source>
        <dbReference type="Proteomes" id="UP001067235"/>
    </source>
</evidence>
<accession>A0ABT4MMX5</accession>
<organism evidence="3 4">
    <name type="scientific">Gordonia rubripertincta</name>
    <name type="common">Rhodococcus corallinus</name>
    <dbReference type="NCBI Taxonomy" id="36822"/>
    <lineage>
        <taxon>Bacteria</taxon>
        <taxon>Bacillati</taxon>
        <taxon>Actinomycetota</taxon>
        <taxon>Actinomycetes</taxon>
        <taxon>Mycobacteriales</taxon>
        <taxon>Gordoniaceae</taxon>
        <taxon>Gordonia</taxon>
    </lineage>
</organism>
<gene>
    <name evidence="3" type="ORF">O4213_00035</name>
</gene>